<sequence length="392" mass="40083">MKRAPSRRRGQPIIALGAMLCLWTAGRVIAVSLPIAAPEVRAPEWLATPAIGEGSAAVLAPNAAATVEARKSNPTSALPTASSPFAQPLPMPAASPLLATPEPGGQTGPLATPATAPKVAPALPEPSPIPPAMRPNPTLFGGHQLLFLAALSQVPLPEGLLAARAAPPKAAAPQASRWSGDGWLLLRRGGGAPALAAIGGSYGASQAGMVLRYRIDRTSPNRPSLYLRASAALDGSREQEAALGIAARPISRLPVLAMAEARATRTPTGTRLRPAAALVTELPVASLPLGFRAEAYGQAAWVGGTGATGFVDGHLRVEKPLAKFASGDLSAGGDLWGDAQKDASRFDAGPSARLTLHPTRQSTVRVAADWRFRIAGKAAPQSGPAITLSAGF</sequence>
<name>A0ABU8S2W1_9SPHN</name>
<feature type="compositionally biased region" description="Polar residues" evidence="1">
    <location>
        <begin position="72"/>
        <end position="85"/>
    </location>
</feature>
<gene>
    <name evidence="2" type="ORF">WG900_00035</name>
</gene>
<feature type="compositionally biased region" description="Low complexity" evidence="1">
    <location>
        <begin position="109"/>
        <end position="122"/>
    </location>
</feature>
<feature type="region of interest" description="Disordered" evidence="1">
    <location>
        <begin position="70"/>
        <end position="136"/>
    </location>
</feature>
<keyword evidence="3" id="KW-1185">Reference proteome</keyword>
<protein>
    <submittedName>
        <fullName evidence="2">Uncharacterized protein</fullName>
    </submittedName>
</protein>
<dbReference type="Proteomes" id="UP001379235">
    <property type="component" value="Unassembled WGS sequence"/>
</dbReference>
<comment type="caution">
    <text evidence="2">The sequence shown here is derived from an EMBL/GenBank/DDBJ whole genome shotgun (WGS) entry which is preliminary data.</text>
</comment>
<evidence type="ECO:0000313" key="3">
    <source>
        <dbReference type="Proteomes" id="UP001379235"/>
    </source>
</evidence>
<proteinExistence type="predicted"/>
<dbReference type="EMBL" id="JBBHJY010000001">
    <property type="protein sequence ID" value="MEJ6008296.1"/>
    <property type="molecule type" value="Genomic_DNA"/>
</dbReference>
<organism evidence="2 3">
    <name type="scientific">Novosphingobium aquae</name>
    <dbReference type="NCBI Taxonomy" id="3133435"/>
    <lineage>
        <taxon>Bacteria</taxon>
        <taxon>Pseudomonadati</taxon>
        <taxon>Pseudomonadota</taxon>
        <taxon>Alphaproteobacteria</taxon>
        <taxon>Sphingomonadales</taxon>
        <taxon>Sphingomonadaceae</taxon>
        <taxon>Novosphingobium</taxon>
    </lineage>
</organism>
<reference evidence="2 3" key="1">
    <citation type="submission" date="2024-03" db="EMBL/GenBank/DDBJ databases">
        <authorList>
            <person name="Jo J.-H."/>
        </authorList>
    </citation>
    <scope>NUCLEOTIDE SEQUENCE [LARGE SCALE GENOMIC DNA]</scope>
    <source>
        <strain evidence="2 3">AS3R-12</strain>
    </source>
</reference>
<feature type="compositionally biased region" description="Pro residues" evidence="1">
    <location>
        <begin position="123"/>
        <end position="134"/>
    </location>
</feature>
<evidence type="ECO:0000256" key="1">
    <source>
        <dbReference type="SAM" id="MobiDB-lite"/>
    </source>
</evidence>
<evidence type="ECO:0000313" key="2">
    <source>
        <dbReference type="EMBL" id="MEJ6008296.1"/>
    </source>
</evidence>
<accession>A0ABU8S2W1</accession>
<dbReference type="RefSeq" id="WP_339963835.1">
    <property type="nucleotide sequence ID" value="NZ_JBBHJY010000001.1"/>
</dbReference>